<dbReference type="InterPro" id="IPR013783">
    <property type="entry name" value="Ig-like_fold"/>
</dbReference>
<dbReference type="Proteomes" id="UP001356704">
    <property type="component" value="Unassembled WGS sequence"/>
</dbReference>
<dbReference type="NCBIfam" id="TIGR04183">
    <property type="entry name" value="Por_Secre_tail"/>
    <property type="match status" value="1"/>
</dbReference>
<protein>
    <submittedName>
        <fullName evidence="5">T9SS type A sorting domain-containing protein</fullName>
    </submittedName>
</protein>
<feature type="chain" id="PRO_5047181344" evidence="2">
    <location>
        <begin position="19"/>
        <end position="772"/>
    </location>
</feature>
<dbReference type="Gene3D" id="2.60.40.10">
    <property type="entry name" value="Immunoglobulins"/>
    <property type="match status" value="1"/>
</dbReference>
<evidence type="ECO:0000256" key="1">
    <source>
        <dbReference type="ARBA" id="ARBA00022729"/>
    </source>
</evidence>
<dbReference type="Gene3D" id="2.40.10.10">
    <property type="entry name" value="Trypsin-like serine proteases"/>
    <property type="match status" value="2"/>
</dbReference>
<dbReference type="Pfam" id="PF00089">
    <property type="entry name" value="Trypsin"/>
    <property type="match status" value="1"/>
</dbReference>
<keyword evidence="6" id="KW-1185">Reference proteome</keyword>
<keyword evidence="1 2" id="KW-0732">Signal</keyword>
<dbReference type="Pfam" id="PF18962">
    <property type="entry name" value="Por_Secre_tail"/>
    <property type="match status" value="1"/>
</dbReference>
<evidence type="ECO:0000313" key="5">
    <source>
        <dbReference type="EMBL" id="MEF3079182.1"/>
    </source>
</evidence>
<evidence type="ECO:0000259" key="4">
    <source>
        <dbReference type="Pfam" id="PF18962"/>
    </source>
</evidence>
<name>A0ABU7W5D2_9FLAO</name>
<gene>
    <name evidence="5" type="ORF">V1468_09210</name>
</gene>
<feature type="domain" description="Secretion system C-terminal sorting" evidence="4">
    <location>
        <begin position="699"/>
        <end position="770"/>
    </location>
</feature>
<dbReference type="InterPro" id="IPR043504">
    <property type="entry name" value="Peptidase_S1_PA_chymotrypsin"/>
</dbReference>
<dbReference type="RefSeq" id="WP_331809946.1">
    <property type="nucleotide sequence ID" value="NZ_JAZHOU010000002.1"/>
</dbReference>
<proteinExistence type="predicted"/>
<feature type="signal peptide" evidence="2">
    <location>
        <begin position="1"/>
        <end position="18"/>
    </location>
</feature>
<sequence>MKIKLLLTLFMASMLSFAQVIPDEVKPPSWSMSNIPNVKAYKLPSFNLKKLQEEDIINDKDKSKPWRFGHDIYVDHDFNEVGKWTTLNNGDRIWRMSYYSENATSLNFMFDVFKLPEGAKLYVYNDAKDDLLRPFTHNNNNPEEVLGTWLVNGDKAWIEYYEPANAVGEAKLTIGSVIHGYRTAETYQKALNDSGACNQDVDCDITPSGEDPYGIDNIKENIKHASAMITVGGGTGICSGTLINNTSNDGTPYFMTANHCSGGEGSWAFRFNWRSPNPSCSTTTNSTNGSFNQTVSGSVVRASSSQSDMELVEITDTSFFNGNPDVVWVGWNRSTTQVPALNFGIHHPSGDIQKVCRDDDGATRQTIPFNGNANTQMWYITEWELGVTEPGSSGSGLFNEEGHLIGVLSGGGAACTGTSNNGQPDFYGRFGVAWSFGTTAATRVSDWLDPTNTGDVSIGQYPEVQIFDNDASVTLASGGDNACYADFMPEIALINRGSLNLTSATVTYSLDGGANTVVNWTGSLANNAQTVVATPSYTDLATGAHTFNISVSSPNGVPDENTINDTFTLDFDVAPSFTTTEVVLNVTTDSFGDETSWELLDSSNNLVISGPAVDYADNSTYQEIITIPVLDECYSFSIFDSYGDGICCSWGNGSYSLEDENGNVIISGGNFGNSESVTFTAKDALSINDYSLENVVDFYPNPVNNNLNVVFNSINEDVQFEMYNALGQQISKGNFSSNTTSHNINMSQYQSGIYFIKLTSGSRSLTQKIVKD</sequence>
<dbReference type="EMBL" id="JAZHOU010000002">
    <property type="protein sequence ID" value="MEF3079182.1"/>
    <property type="molecule type" value="Genomic_DNA"/>
</dbReference>
<organism evidence="5 6">
    <name type="scientific">Winogradskyella poriferorum</name>
    <dbReference type="NCBI Taxonomy" id="307627"/>
    <lineage>
        <taxon>Bacteria</taxon>
        <taxon>Pseudomonadati</taxon>
        <taxon>Bacteroidota</taxon>
        <taxon>Flavobacteriia</taxon>
        <taxon>Flavobacteriales</taxon>
        <taxon>Flavobacteriaceae</taxon>
        <taxon>Winogradskyella</taxon>
    </lineage>
</organism>
<dbReference type="InterPro" id="IPR026444">
    <property type="entry name" value="Secre_tail"/>
</dbReference>
<evidence type="ECO:0000259" key="3">
    <source>
        <dbReference type="Pfam" id="PF00089"/>
    </source>
</evidence>
<evidence type="ECO:0000313" key="6">
    <source>
        <dbReference type="Proteomes" id="UP001356704"/>
    </source>
</evidence>
<dbReference type="InterPro" id="IPR001254">
    <property type="entry name" value="Trypsin_dom"/>
</dbReference>
<dbReference type="SUPFAM" id="SSF50494">
    <property type="entry name" value="Trypsin-like serine proteases"/>
    <property type="match status" value="1"/>
</dbReference>
<dbReference type="InterPro" id="IPR009003">
    <property type="entry name" value="Peptidase_S1_PA"/>
</dbReference>
<feature type="domain" description="Peptidase S1" evidence="3">
    <location>
        <begin position="225"/>
        <end position="429"/>
    </location>
</feature>
<reference evidence="5 6" key="1">
    <citation type="submission" date="2024-02" db="EMBL/GenBank/DDBJ databases">
        <title>Winogradskyella poriferorum JCM 12885.</title>
        <authorList>
            <person name="Zhang D.-F."/>
            <person name="Fu Z.-Y."/>
        </authorList>
    </citation>
    <scope>NUCLEOTIDE SEQUENCE [LARGE SCALE GENOMIC DNA]</scope>
    <source>
        <strain evidence="5 6">JCM 12885</strain>
    </source>
</reference>
<accession>A0ABU7W5D2</accession>
<evidence type="ECO:0000256" key="2">
    <source>
        <dbReference type="SAM" id="SignalP"/>
    </source>
</evidence>
<comment type="caution">
    <text evidence="5">The sequence shown here is derived from an EMBL/GenBank/DDBJ whole genome shotgun (WGS) entry which is preliminary data.</text>
</comment>